<dbReference type="Pfam" id="PF19558">
    <property type="entry name" value="DUF6080"/>
    <property type="match status" value="2"/>
</dbReference>
<feature type="transmembrane region" description="Helical" evidence="1">
    <location>
        <begin position="268"/>
        <end position="288"/>
    </location>
</feature>
<sequence>MKTKIINFFKLIFPSTYTELAVFLFFMTCYGILGSYIALHYRIIFDSRIPWDAYFSFDNKSILMTGGSFERHPLSYYFFNWVREFSLFISGGKMDANFRLTLAWLSNIIISLNIVQVFKYLKNIICLPLWLSGLIILFFGVFSTNIILSFTPENFTYTLFLLSLYNYYSAIKLRKEEKTPAIALSLAGITIGGLTITNFVKVFIPLLFEKNLFRDWKKFGNAVFRITVAVICFVLLYLNRIDFKYQNIFSKTNQQYEKFSNVESMPTWDMILSFFFGGNILFPGFIISDKHNMKGFDFKGLYMDLYSSPFPYFFIAILLVLIIWSYFKNFKNKWVQVIAISFFVDIVIHCVMRFGLHTSSIYGGHFVFVYPLLLGWLFYAYRSSPKIMSVLTLTVISLFVYLLANNLFRMAEFFWFMETYYQ</sequence>
<feature type="transmembrane region" description="Helical" evidence="1">
    <location>
        <begin position="154"/>
        <end position="171"/>
    </location>
</feature>
<accession>A0A5D8ZQL7</accession>
<feature type="transmembrane region" description="Helical" evidence="1">
    <location>
        <begin position="334"/>
        <end position="356"/>
    </location>
</feature>
<keyword evidence="1" id="KW-0812">Transmembrane</keyword>
<evidence type="ECO:0008006" key="4">
    <source>
        <dbReference type="Google" id="ProtNLM"/>
    </source>
</evidence>
<reference evidence="2 3" key="1">
    <citation type="submission" date="2019-08" db="EMBL/GenBank/DDBJ databases">
        <title>Draft genome sequence of Chryseobacterium sp. Gsoil 183.</title>
        <authorList>
            <person name="Im W.-T."/>
        </authorList>
    </citation>
    <scope>NUCLEOTIDE SEQUENCE [LARGE SCALE GENOMIC DNA]</scope>
    <source>
        <strain evidence="2 3">Gsoil 183</strain>
    </source>
</reference>
<evidence type="ECO:0000256" key="1">
    <source>
        <dbReference type="SAM" id="Phobius"/>
    </source>
</evidence>
<dbReference type="AlphaFoldDB" id="A0A5D8ZQL7"/>
<organism evidence="2 3">
    <name type="scientific">Chryseobacterium panacisoli</name>
    <dbReference type="NCBI Taxonomy" id="1807141"/>
    <lineage>
        <taxon>Bacteria</taxon>
        <taxon>Pseudomonadati</taxon>
        <taxon>Bacteroidota</taxon>
        <taxon>Flavobacteriia</taxon>
        <taxon>Flavobacteriales</taxon>
        <taxon>Weeksellaceae</taxon>
        <taxon>Chryseobacterium group</taxon>
        <taxon>Chryseobacterium</taxon>
    </lineage>
</organism>
<keyword evidence="3" id="KW-1185">Reference proteome</keyword>
<proteinExistence type="predicted"/>
<dbReference type="OrthoDB" id="1231608at2"/>
<evidence type="ECO:0000313" key="3">
    <source>
        <dbReference type="Proteomes" id="UP000323884"/>
    </source>
</evidence>
<dbReference type="Proteomes" id="UP000323884">
    <property type="component" value="Unassembled WGS sequence"/>
</dbReference>
<feature type="transmembrane region" description="Helical" evidence="1">
    <location>
        <begin position="219"/>
        <end position="238"/>
    </location>
</feature>
<gene>
    <name evidence="2" type="ORF">FW781_11350</name>
</gene>
<feature type="transmembrane region" description="Helical" evidence="1">
    <location>
        <begin position="96"/>
        <end position="115"/>
    </location>
</feature>
<keyword evidence="1" id="KW-1133">Transmembrane helix</keyword>
<dbReference type="InterPro" id="IPR045726">
    <property type="entry name" value="DUF6080"/>
</dbReference>
<feature type="transmembrane region" description="Helical" evidence="1">
    <location>
        <begin position="183"/>
        <end position="207"/>
    </location>
</feature>
<feature type="transmembrane region" description="Helical" evidence="1">
    <location>
        <begin position="362"/>
        <end position="381"/>
    </location>
</feature>
<protein>
    <recommendedName>
        <fullName evidence="4">Glycosyltransferase RgtA/B/C/D-like domain-containing protein</fullName>
    </recommendedName>
</protein>
<feature type="transmembrane region" description="Helical" evidence="1">
    <location>
        <begin position="20"/>
        <end position="39"/>
    </location>
</feature>
<feature type="transmembrane region" description="Helical" evidence="1">
    <location>
        <begin position="308"/>
        <end position="327"/>
    </location>
</feature>
<evidence type="ECO:0000313" key="2">
    <source>
        <dbReference type="EMBL" id="TZF96372.1"/>
    </source>
</evidence>
<comment type="caution">
    <text evidence="2">The sequence shown here is derived from an EMBL/GenBank/DDBJ whole genome shotgun (WGS) entry which is preliminary data.</text>
</comment>
<feature type="transmembrane region" description="Helical" evidence="1">
    <location>
        <begin position="127"/>
        <end position="148"/>
    </location>
</feature>
<dbReference type="EMBL" id="VTRU01000002">
    <property type="protein sequence ID" value="TZF96372.1"/>
    <property type="molecule type" value="Genomic_DNA"/>
</dbReference>
<keyword evidence="1" id="KW-0472">Membrane</keyword>
<name>A0A5D8ZQL7_9FLAO</name>
<feature type="transmembrane region" description="Helical" evidence="1">
    <location>
        <begin position="388"/>
        <end position="408"/>
    </location>
</feature>